<dbReference type="SUPFAM" id="SSF111283">
    <property type="entry name" value="Putative modulator of DNA gyrase, PmbA/TldD"/>
    <property type="match status" value="1"/>
</dbReference>
<dbReference type="InterPro" id="IPR047657">
    <property type="entry name" value="PmbA"/>
</dbReference>
<sequence length="454" mass="47096">MARGDEDTTLSGLAERASALVLAAQRAGADMADTIVARGRSLSVSVRNGRLEDNQSSEGDQLGLRVFVGRRSAIVSSSDCAPGGFAALAERAVAMARLAPDDAFAGLADPADLAGGETTDLDLYDPSIVDAVQLEAEALEAEAAALAIKGVTASGGAHASHGSYGAVLATSAGFSGVYQRSSFSRSVTAIAGEGTAMHRDGDMSVKIARADLEAPASIGRLAGERAAAGLNARKLPTQRIPVIFDRRVSSSLAGHLAAAVNGASIARKTSFLLGKIGAKLFADGVVIEDDPLRRKGLRSRPFDDEGVQSRRLKLIDDGILQSYLLDSATARELNLQTTGHASRGSGSAPSPSPSNITLHNGQRSPREMMRDLGKGLLVTQLIGSGVNLVTGDYSRGCWGFWFENGEIVAPVAEITIAGHLSTMFAALEPANDLEMKFSTNAPSCYVGDMTLGGL</sequence>
<evidence type="ECO:0000256" key="2">
    <source>
        <dbReference type="SAM" id="MobiDB-lite"/>
    </source>
</evidence>
<dbReference type="STRING" id="1827387.A4S15_00315"/>
<reference evidence="6 7" key="1">
    <citation type="journal article" date="2017" name="Water Res.">
        <title>Comammox in drinking water systems.</title>
        <authorList>
            <person name="Wang Y."/>
            <person name="Ma L."/>
            <person name="Mao Y."/>
            <person name="Jiang X."/>
            <person name="Xia Y."/>
            <person name="Yu K."/>
            <person name="Li B."/>
            <person name="Zhang T."/>
        </authorList>
    </citation>
    <scope>NUCLEOTIDE SEQUENCE [LARGE SCALE GENOMIC DNA]</scope>
    <source>
        <strain evidence="6">SG_bin8</strain>
    </source>
</reference>
<dbReference type="InterPro" id="IPR045569">
    <property type="entry name" value="Metalloprtase-TldD/E_C"/>
</dbReference>
<dbReference type="GO" id="GO:0006508">
    <property type="term" value="P:proteolysis"/>
    <property type="evidence" value="ECO:0007669"/>
    <property type="project" value="InterPro"/>
</dbReference>
<evidence type="ECO:0000313" key="6">
    <source>
        <dbReference type="EMBL" id="OQW53971.1"/>
    </source>
</evidence>
<feature type="domain" description="Metalloprotease TldD/E central" evidence="5">
    <location>
        <begin position="128"/>
        <end position="229"/>
    </location>
</feature>
<dbReference type="Pfam" id="PF19290">
    <property type="entry name" value="PmbA_TldD_2nd"/>
    <property type="match status" value="1"/>
</dbReference>
<protein>
    <submittedName>
        <fullName evidence="6">Modulator protein</fullName>
    </submittedName>
</protein>
<evidence type="ECO:0000313" key="7">
    <source>
        <dbReference type="Proteomes" id="UP000192872"/>
    </source>
</evidence>
<feature type="domain" description="Metalloprotease TldD/E C-terminal" evidence="4">
    <location>
        <begin position="237"/>
        <end position="453"/>
    </location>
</feature>
<dbReference type="InterPro" id="IPR035068">
    <property type="entry name" value="TldD/PmbA_N"/>
</dbReference>
<dbReference type="Pfam" id="PF19289">
    <property type="entry name" value="PmbA_TldD_3rd"/>
    <property type="match status" value="1"/>
</dbReference>
<dbReference type="InterPro" id="IPR002510">
    <property type="entry name" value="Metalloprtase-TldD/E_N"/>
</dbReference>
<feature type="domain" description="Metalloprotease TldD/E N-terminal" evidence="3">
    <location>
        <begin position="32"/>
        <end position="96"/>
    </location>
</feature>
<dbReference type="PANTHER" id="PTHR43421:SF1">
    <property type="entry name" value="METALLOPROTEASE PMBA"/>
    <property type="match status" value="1"/>
</dbReference>
<evidence type="ECO:0000256" key="1">
    <source>
        <dbReference type="ARBA" id="ARBA00005836"/>
    </source>
</evidence>
<gene>
    <name evidence="6" type="ORF">A4S15_00315</name>
</gene>
<dbReference type="GO" id="GO:0008237">
    <property type="term" value="F:metallopeptidase activity"/>
    <property type="evidence" value="ECO:0007669"/>
    <property type="project" value="InterPro"/>
</dbReference>
<name>A0A1W9I3E4_9HYPH</name>
<evidence type="ECO:0000259" key="4">
    <source>
        <dbReference type="Pfam" id="PF19289"/>
    </source>
</evidence>
<evidence type="ECO:0000259" key="5">
    <source>
        <dbReference type="Pfam" id="PF19290"/>
    </source>
</evidence>
<accession>A0A1W9I3E4</accession>
<proteinExistence type="inferred from homology"/>
<dbReference type="InterPro" id="IPR045570">
    <property type="entry name" value="Metalloprtase-TldD/E_cen_dom"/>
</dbReference>
<evidence type="ECO:0000259" key="3">
    <source>
        <dbReference type="Pfam" id="PF01523"/>
    </source>
</evidence>
<dbReference type="Proteomes" id="UP000192872">
    <property type="component" value="Unassembled WGS sequence"/>
</dbReference>
<comment type="similarity">
    <text evidence="1">Belongs to the peptidase U62 family.</text>
</comment>
<dbReference type="PANTHER" id="PTHR43421">
    <property type="entry name" value="METALLOPROTEASE PMBA"/>
    <property type="match status" value="1"/>
</dbReference>
<dbReference type="AlphaFoldDB" id="A0A1W9I3E4"/>
<dbReference type="InterPro" id="IPR036059">
    <property type="entry name" value="TldD/PmbA_sf"/>
</dbReference>
<dbReference type="GO" id="GO:0005829">
    <property type="term" value="C:cytosol"/>
    <property type="evidence" value="ECO:0007669"/>
    <property type="project" value="TreeGrafter"/>
</dbReference>
<organism evidence="6 7">
    <name type="scientific">Candidatus Raskinella chloraquaticus</name>
    <dbReference type="NCBI Taxonomy" id="1951219"/>
    <lineage>
        <taxon>Bacteria</taxon>
        <taxon>Pseudomonadati</taxon>
        <taxon>Pseudomonadota</taxon>
        <taxon>Alphaproteobacteria</taxon>
        <taxon>Hyphomicrobiales</taxon>
        <taxon>Phreatobacteraceae</taxon>
        <taxon>Candidatus Raskinella</taxon>
    </lineage>
</organism>
<feature type="region of interest" description="Disordered" evidence="2">
    <location>
        <begin position="338"/>
        <end position="365"/>
    </location>
</feature>
<comment type="caution">
    <text evidence="6">The sequence shown here is derived from an EMBL/GenBank/DDBJ whole genome shotgun (WGS) entry which is preliminary data.</text>
</comment>
<dbReference type="RefSeq" id="WP_376802121.1">
    <property type="nucleotide sequence ID" value="NZ_DBNB01000034.1"/>
</dbReference>
<dbReference type="Pfam" id="PF01523">
    <property type="entry name" value="PmbA_TldD_1st"/>
    <property type="match status" value="1"/>
</dbReference>
<dbReference type="Gene3D" id="3.30.2290.10">
    <property type="entry name" value="PmbA/TldD superfamily"/>
    <property type="match status" value="1"/>
</dbReference>
<dbReference type="EMBL" id="LWDL01000005">
    <property type="protein sequence ID" value="OQW53971.1"/>
    <property type="molecule type" value="Genomic_DNA"/>
</dbReference>